<dbReference type="GO" id="GO:0008234">
    <property type="term" value="F:cysteine-type peptidase activity"/>
    <property type="evidence" value="ECO:0007669"/>
    <property type="project" value="UniProtKB-KW"/>
</dbReference>
<dbReference type="InterPro" id="IPR039417">
    <property type="entry name" value="Peptidase_C1A_papain-like"/>
</dbReference>
<evidence type="ECO:0000256" key="1">
    <source>
        <dbReference type="ARBA" id="ARBA00008455"/>
    </source>
</evidence>
<dbReference type="InterPro" id="IPR025660">
    <property type="entry name" value="Pept_his_AS"/>
</dbReference>
<feature type="signal peptide" evidence="7">
    <location>
        <begin position="1"/>
        <end position="17"/>
    </location>
</feature>
<dbReference type="Pfam" id="PF00112">
    <property type="entry name" value="Peptidase_C1"/>
    <property type="match status" value="1"/>
</dbReference>
<dbReference type="OrthoDB" id="10253408at2759"/>
<comment type="similarity">
    <text evidence="1">Belongs to the peptidase C1 family.</text>
</comment>
<feature type="chain" id="PRO_5040136488" evidence="7">
    <location>
        <begin position="18"/>
        <end position="330"/>
    </location>
</feature>
<dbReference type="EMBL" id="OV651822">
    <property type="protein sequence ID" value="CAH1100334.1"/>
    <property type="molecule type" value="Genomic_DNA"/>
</dbReference>
<keyword evidence="11" id="KW-1185">Reference proteome</keyword>
<protein>
    <submittedName>
        <fullName evidence="10">Uncharacterized protein</fullName>
    </submittedName>
</protein>
<evidence type="ECO:0000259" key="9">
    <source>
        <dbReference type="SMART" id="SM00848"/>
    </source>
</evidence>
<dbReference type="FunFam" id="3.90.70.10:FF:000006">
    <property type="entry name" value="Cathepsin S"/>
    <property type="match status" value="1"/>
</dbReference>
<evidence type="ECO:0000256" key="5">
    <source>
        <dbReference type="ARBA" id="ARBA00023145"/>
    </source>
</evidence>
<dbReference type="AlphaFoldDB" id="A0A9P0CE15"/>
<dbReference type="SUPFAM" id="SSF54001">
    <property type="entry name" value="Cysteine proteinases"/>
    <property type="match status" value="1"/>
</dbReference>
<keyword evidence="5" id="KW-0865">Zymogen</keyword>
<evidence type="ECO:0000259" key="8">
    <source>
        <dbReference type="SMART" id="SM00645"/>
    </source>
</evidence>
<feature type="domain" description="Cathepsin propeptide inhibitor" evidence="9">
    <location>
        <begin position="24"/>
        <end position="84"/>
    </location>
</feature>
<keyword evidence="7" id="KW-0732">Signal</keyword>
<evidence type="ECO:0000313" key="10">
    <source>
        <dbReference type="EMBL" id="CAH1100334.1"/>
    </source>
</evidence>
<evidence type="ECO:0000256" key="4">
    <source>
        <dbReference type="ARBA" id="ARBA00022807"/>
    </source>
</evidence>
<dbReference type="Gene3D" id="3.90.70.10">
    <property type="entry name" value="Cysteine proteinases"/>
    <property type="match status" value="1"/>
</dbReference>
<dbReference type="InterPro" id="IPR038765">
    <property type="entry name" value="Papain-like_cys_pep_sf"/>
</dbReference>
<dbReference type="PANTHER" id="PTHR12411">
    <property type="entry name" value="CYSTEINE PROTEASE FAMILY C1-RELATED"/>
    <property type="match status" value="1"/>
</dbReference>
<dbReference type="InterPro" id="IPR013201">
    <property type="entry name" value="Prot_inhib_I29"/>
</dbReference>
<keyword evidence="6" id="KW-1015">Disulfide bond</keyword>
<name>A0A9P0CE15_9CUCU</name>
<dbReference type="Proteomes" id="UP001153636">
    <property type="component" value="Chromosome 10"/>
</dbReference>
<dbReference type="PROSITE" id="PS00139">
    <property type="entry name" value="THIOL_PROTEASE_CYS"/>
    <property type="match status" value="1"/>
</dbReference>
<evidence type="ECO:0000313" key="11">
    <source>
        <dbReference type="Proteomes" id="UP001153636"/>
    </source>
</evidence>
<dbReference type="InterPro" id="IPR025661">
    <property type="entry name" value="Pept_asp_AS"/>
</dbReference>
<evidence type="ECO:0000256" key="3">
    <source>
        <dbReference type="ARBA" id="ARBA00022801"/>
    </source>
</evidence>
<dbReference type="SMART" id="SM00645">
    <property type="entry name" value="Pept_C1"/>
    <property type="match status" value="1"/>
</dbReference>
<dbReference type="CDD" id="cd02248">
    <property type="entry name" value="Peptidase_C1A"/>
    <property type="match status" value="1"/>
</dbReference>
<dbReference type="PROSITE" id="PS00640">
    <property type="entry name" value="THIOL_PROTEASE_ASN"/>
    <property type="match status" value="1"/>
</dbReference>
<dbReference type="InterPro" id="IPR000169">
    <property type="entry name" value="Pept_cys_AS"/>
</dbReference>
<proteinExistence type="inferred from homology"/>
<dbReference type="GO" id="GO:0006508">
    <property type="term" value="P:proteolysis"/>
    <property type="evidence" value="ECO:0007669"/>
    <property type="project" value="UniProtKB-KW"/>
</dbReference>
<accession>A0A9P0CE15</accession>
<keyword evidence="4" id="KW-0788">Thiol protease</keyword>
<dbReference type="SMART" id="SM00848">
    <property type="entry name" value="Inhibitor_I29"/>
    <property type="match status" value="1"/>
</dbReference>
<evidence type="ECO:0000256" key="6">
    <source>
        <dbReference type="ARBA" id="ARBA00023157"/>
    </source>
</evidence>
<dbReference type="Pfam" id="PF08246">
    <property type="entry name" value="Inhibitor_I29"/>
    <property type="match status" value="1"/>
</dbReference>
<gene>
    <name evidence="10" type="ORF">PSYICH_LOCUS1904</name>
</gene>
<evidence type="ECO:0000256" key="7">
    <source>
        <dbReference type="SAM" id="SignalP"/>
    </source>
</evidence>
<reference evidence="10" key="1">
    <citation type="submission" date="2022-01" db="EMBL/GenBank/DDBJ databases">
        <authorList>
            <person name="King R."/>
        </authorList>
    </citation>
    <scope>NUCLEOTIDE SEQUENCE</scope>
</reference>
<sequence>MRYSVFFFLAVLATASALSDHGEWTHFKKTHGKFYKNSVEESFRFSVFQSNLRRIEEHNAKFEQGLSSFKMGMNMFGDLTGDEFLERQKLSEMNRPIALARTKNFEDTIDNDDDVPDRIDWRTKGAVTEVKNQGNCGSCWSFSTTGALEGAYFLKTGKLVSLSEQNLVDCAKDDCYGCKGGWMGKAMEYAEKNGIMREDAYPYKEVASTECQFNVSESVLKPKEHIFVTNGSEDALKKAVARQPVAVAINAGHDFQFYSWGILDDSSCVSDSYHLNHGVLVVGYGIFNEKDYWIVKNSWGASYGKDGYVWMPRNKNNACGIAAYALYPVL</sequence>
<feature type="domain" description="Peptidase C1A papain C-terminal" evidence="8">
    <location>
        <begin position="115"/>
        <end position="329"/>
    </location>
</feature>
<keyword evidence="2" id="KW-0645">Protease</keyword>
<dbReference type="PRINTS" id="PR00705">
    <property type="entry name" value="PAPAIN"/>
</dbReference>
<dbReference type="InterPro" id="IPR013128">
    <property type="entry name" value="Peptidase_C1A"/>
</dbReference>
<keyword evidence="3" id="KW-0378">Hydrolase</keyword>
<dbReference type="InterPro" id="IPR000668">
    <property type="entry name" value="Peptidase_C1A_C"/>
</dbReference>
<evidence type="ECO:0000256" key="2">
    <source>
        <dbReference type="ARBA" id="ARBA00022670"/>
    </source>
</evidence>
<dbReference type="PROSITE" id="PS00639">
    <property type="entry name" value="THIOL_PROTEASE_HIS"/>
    <property type="match status" value="1"/>
</dbReference>
<organism evidence="10 11">
    <name type="scientific">Psylliodes chrysocephalus</name>
    <dbReference type="NCBI Taxonomy" id="3402493"/>
    <lineage>
        <taxon>Eukaryota</taxon>
        <taxon>Metazoa</taxon>
        <taxon>Ecdysozoa</taxon>
        <taxon>Arthropoda</taxon>
        <taxon>Hexapoda</taxon>
        <taxon>Insecta</taxon>
        <taxon>Pterygota</taxon>
        <taxon>Neoptera</taxon>
        <taxon>Endopterygota</taxon>
        <taxon>Coleoptera</taxon>
        <taxon>Polyphaga</taxon>
        <taxon>Cucujiformia</taxon>
        <taxon>Chrysomeloidea</taxon>
        <taxon>Chrysomelidae</taxon>
        <taxon>Galerucinae</taxon>
        <taxon>Alticini</taxon>
        <taxon>Psylliodes</taxon>
    </lineage>
</organism>